<dbReference type="InterPro" id="IPR036864">
    <property type="entry name" value="Zn2-C6_fun-type_DNA-bd_sf"/>
</dbReference>
<dbReference type="Pfam" id="PF04082">
    <property type="entry name" value="Fungal_trans"/>
    <property type="match status" value="1"/>
</dbReference>
<dbReference type="AlphaFoldDB" id="A0A179G577"/>
<dbReference type="STRING" id="1380566.A0A179G577"/>
<dbReference type="CDD" id="cd12148">
    <property type="entry name" value="fungal_TF_MHR"/>
    <property type="match status" value="1"/>
</dbReference>
<dbReference type="KEGG" id="pchm:VFPPC_00832"/>
<accession>A0A179G577</accession>
<proteinExistence type="predicted"/>
<evidence type="ECO:0000256" key="2">
    <source>
        <dbReference type="ARBA" id="ARBA00023242"/>
    </source>
</evidence>
<dbReference type="InterPro" id="IPR007219">
    <property type="entry name" value="XnlR_reg_dom"/>
</dbReference>
<sequence>MAQDSHAASSGFRSLLPAREPEPSAADAEPGSAGPIRSAIQVVKRLSVTTACGACRKRKARCSGERPVCSTCIKRHTRCEYDRDVDETHAKAVKRKFEEIRNHRTPYEHVYDALRSRPEGDVAAIIRKIRRGENVDDIARQIEHGDLLLQSSLVPETRYRYEFPFSSNMPPYLISSSNMYLDSLIYEWAPPVAPPPQEAISGVPFARRQPSAEVAEYYTPYLKPYHAAEIVDAQLSAVVPSKWTTVCSDDVLMTRLLSAYFLQDHDWWTAFQKDGFLEDMSKMNHELCSPLLVNAVLASSCNYYRGLSDRTEFWNPQILGYRFLAEARRLWEYEQGLDKLTTLQAALVINIVYSGSGADKIGIAYMAQACDLANRIGLFKQAAVVKDLRLQHARDYTAWALFSWQSLMCFHYFRPPVAMEPPEVPLPDPEQDSRWFGEIWLKYPLSRTLCPSASGDVFKARAEFALILNELAKSLFAGTPPTAQLSAVAVANFYFRFKGWYDSLPASLCPRRAVLPAHLKVHMHYFQIITRLLRSPSILGESGSEHQVAMANLFGQPPQQILANAMASLETLLRAYYLRHGFEWLDTYLVSVLMEMCLSSIDSLEDDAASKDVSALRSSIILFAKGIYEQGQNFFLGKLVFQLVQAKMRQEDLEMLGQVARLETLEERQTFGLKQVQMEWPVDITSMADDPRKKKLGDMINQLGGTSLE</sequence>
<dbReference type="GO" id="GO:0000981">
    <property type="term" value="F:DNA-binding transcription factor activity, RNA polymerase II-specific"/>
    <property type="evidence" value="ECO:0007669"/>
    <property type="project" value="InterPro"/>
</dbReference>
<dbReference type="PROSITE" id="PS50048">
    <property type="entry name" value="ZN2_CY6_FUNGAL_2"/>
    <property type="match status" value="1"/>
</dbReference>
<evidence type="ECO:0000313" key="5">
    <source>
        <dbReference type="EMBL" id="OAQ73015.1"/>
    </source>
</evidence>
<dbReference type="GO" id="GO:0008270">
    <property type="term" value="F:zinc ion binding"/>
    <property type="evidence" value="ECO:0007669"/>
    <property type="project" value="InterPro"/>
</dbReference>
<dbReference type="EMBL" id="LSBJ02000001">
    <property type="protein sequence ID" value="OAQ73015.1"/>
    <property type="molecule type" value="Genomic_DNA"/>
</dbReference>
<evidence type="ECO:0000313" key="6">
    <source>
        <dbReference type="Proteomes" id="UP000078397"/>
    </source>
</evidence>
<reference evidence="5 6" key="1">
    <citation type="journal article" date="2016" name="PLoS Pathog.">
        <title>Biosynthesis of antibiotic leucinostatins in bio-control fungus Purpureocillium lilacinum and their inhibition on phytophthora revealed by genome mining.</title>
        <authorList>
            <person name="Wang G."/>
            <person name="Liu Z."/>
            <person name="Lin R."/>
            <person name="Li E."/>
            <person name="Mao Z."/>
            <person name="Ling J."/>
            <person name="Yang Y."/>
            <person name="Yin W.B."/>
            <person name="Xie B."/>
        </authorList>
    </citation>
    <scope>NUCLEOTIDE SEQUENCE [LARGE SCALE GENOMIC DNA]</scope>
    <source>
        <strain evidence="5">170</strain>
    </source>
</reference>
<dbReference type="GO" id="GO:0006351">
    <property type="term" value="P:DNA-templated transcription"/>
    <property type="evidence" value="ECO:0007669"/>
    <property type="project" value="InterPro"/>
</dbReference>
<dbReference type="SUPFAM" id="SSF57701">
    <property type="entry name" value="Zn2/Cys6 DNA-binding domain"/>
    <property type="match status" value="1"/>
</dbReference>
<evidence type="ECO:0000256" key="1">
    <source>
        <dbReference type="ARBA" id="ARBA00022723"/>
    </source>
</evidence>
<dbReference type="InterPro" id="IPR001138">
    <property type="entry name" value="Zn2Cys6_DnaBD"/>
</dbReference>
<dbReference type="PANTHER" id="PTHR47256:SF1">
    <property type="entry name" value="ZN(II)2CYS6 TRANSCRIPTION FACTOR (EUROFUNG)"/>
    <property type="match status" value="1"/>
</dbReference>
<comment type="caution">
    <text evidence="5">The sequence shown here is derived from an EMBL/GenBank/DDBJ whole genome shotgun (WGS) entry which is preliminary data.</text>
</comment>
<keyword evidence="6" id="KW-1185">Reference proteome</keyword>
<protein>
    <submittedName>
        <fullName evidence="5">N-terminal fungal transcription regulatory domain-containing protein</fullName>
    </submittedName>
</protein>
<dbReference type="CDD" id="cd00067">
    <property type="entry name" value="GAL4"/>
    <property type="match status" value="1"/>
</dbReference>
<evidence type="ECO:0000259" key="4">
    <source>
        <dbReference type="PROSITE" id="PS50048"/>
    </source>
</evidence>
<dbReference type="Pfam" id="PF00172">
    <property type="entry name" value="Zn_clus"/>
    <property type="match status" value="1"/>
</dbReference>
<keyword evidence="2" id="KW-0539">Nucleus</keyword>
<dbReference type="GeneID" id="28844767"/>
<gene>
    <name evidence="5" type="ORF">VFPPC_00832</name>
</gene>
<keyword evidence="1" id="KW-0479">Metal-binding</keyword>
<name>A0A179G577_METCM</name>
<dbReference type="RefSeq" id="XP_018149098.1">
    <property type="nucleotide sequence ID" value="XM_018280773.1"/>
</dbReference>
<dbReference type="InterPro" id="IPR053187">
    <property type="entry name" value="Notoamide_regulator"/>
</dbReference>
<dbReference type="PROSITE" id="PS00463">
    <property type="entry name" value="ZN2_CY6_FUNGAL_1"/>
    <property type="match status" value="1"/>
</dbReference>
<feature type="compositionally biased region" description="Polar residues" evidence="3">
    <location>
        <begin position="1"/>
        <end position="12"/>
    </location>
</feature>
<dbReference type="OrthoDB" id="426882at2759"/>
<feature type="domain" description="Zn(2)-C6 fungal-type" evidence="4">
    <location>
        <begin position="51"/>
        <end position="81"/>
    </location>
</feature>
<evidence type="ECO:0000256" key="3">
    <source>
        <dbReference type="SAM" id="MobiDB-lite"/>
    </source>
</evidence>
<organism evidence="5 6">
    <name type="scientific">Pochonia chlamydosporia 170</name>
    <dbReference type="NCBI Taxonomy" id="1380566"/>
    <lineage>
        <taxon>Eukaryota</taxon>
        <taxon>Fungi</taxon>
        <taxon>Dikarya</taxon>
        <taxon>Ascomycota</taxon>
        <taxon>Pezizomycotina</taxon>
        <taxon>Sordariomycetes</taxon>
        <taxon>Hypocreomycetidae</taxon>
        <taxon>Hypocreales</taxon>
        <taxon>Clavicipitaceae</taxon>
        <taxon>Pochonia</taxon>
    </lineage>
</organism>
<dbReference type="PANTHER" id="PTHR47256">
    <property type="entry name" value="ZN(II)2CYS6 TRANSCRIPTION FACTOR (EUROFUNG)-RELATED"/>
    <property type="match status" value="1"/>
</dbReference>
<dbReference type="GO" id="GO:0003677">
    <property type="term" value="F:DNA binding"/>
    <property type="evidence" value="ECO:0007669"/>
    <property type="project" value="InterPro"/>
</dbReference>
<dbReference type="Gene3D" id="4.10.240.10">
    <property type="entry name" value="Zn(2)-C6 fungal-type DNA-binding domain"/>
    <property type="match status" value="1"/>
</dbReference>
<dbReference type="SMART" id="SM00066">
    <property type="entry name" value="GAL4"/>
    <property type="match status" value="1"/>
</dbReference>
<feature type="region of interest" description="Disordered" evidence="3">
    <location>
        <begin position="1"/>
        <end position="33"/>
    </location>
</feature>
<dbReference type="Proteomes" id="UP000078397">
    <property type="component" value="Unassembled WGS sequence"/>
</dbReference>